<reference evidence="1" key="1">
    <citation type="submission" date="2023-03" db="EMBL/GenBank/DDBJ databases">
        <title>MT1 and MT2 Draft Genomes of Novel Species.</title>
        <authorList>
            <person name="Venkateswaran K."/>
        </authorList>
    </citation>
    <scope>NUCLEOTIDE SEQUENCE</scope>
    <source>
        <strain evidence="1">F6_3S_P_1C</strain>
    </source>
</reference>
<accession>A0ABT8JMJ9</accession>
<proteinExistence type="predicted"/>
<dbReference type="Gene3D" id="2.60.300.12">
    <property type="entry name" value="HesB-like domain"/>
    <property type="match status" value="1"/>
</dbReference>
<evidence type="ECO:0000313" key="1">
    <source>
        <dbReference type="EMBL" id="MDN4605384.1"/>
    </source>
</evidence>
<dbReference type="SUPFAM" id="SSF89360">
    <property type="entry name" value="HesB-like domain"/>
    <property type="match status" value="1"/>
</dbReference>
<organism evidence="1 2">
    <name type="scientific">Paenibacillus vandeheii</name>
    <dbReference type="NCBI Taxonomy" id="3035917"/>
    <lineage>
        <taxon>Bacteria</taxon>
        <taxon>Bacillati</taxon>
        <taxon>Bacillota</taxon>
        <taxon>Bacilli</taxon>
        <taxon>Bacillales</taxon>
        <taxon>Paenibacillaceae</taxon>
        <taxon>Paenibacillus</taxon>
    </lineage>
</organism>
<sequence length="93" mass="9535">MMITDGAKTYIEAMMKEAGVHTLRFAMVGGGCCGPSFQLGLADPAENDVVQEINAIRVAVDPEIAATVESITLDVEQSADGLGLVVSGGSSCC</sequence>
<dbReference type="InterPro" id="IPR035903">
    <property type="entry name" value="HesB-like_dom_sf"/>
</dbReference>
<dbReference type="Proteomes" id="UP001174205">
    <property type="component" value="Unassembled WGS sequence"/>
</dbReference>
<evidence type="ECO:0000313" key="2">
    <source>
        <dbReference type="Proteomes" id="UP001174205"/>
    </source>
</evidence>
<keyword evidence="2" id="KW-1185">Reference proteome</keyword>
<name>A0ABT8JMJ9_9BACL</name>
<dbReference type="EMBL" id="JAROCD010000021">
    <property type="protein sequence ID" value="MDN4605384.1"/>
    <property type="molecule type" value="Genomic_DNA"/>
</dbReference>
<comment type="caution">
    <text evidence="1">The sequence shown here is derived from an EMBL/GenBank/DDBJ whole genome shotgun (WGS) entry which is preliminary data.</text>
</comment>
<gene>
    <name evidence="1" type="ORF">P5G61_29450</name>
</gene>
<protein>
    <submittedName>
        <fullName evidence="1">Iron-sulfur cluster biosynthesis family protein</fullName>
    </submittedName>
</protein>
<dbReference type="RefSeq" id="WP_301249748.1">
    <property type="nucleotide sequence ID" value="NZ_JAROCD010000021.1"/>
</dbReference>